<evidence type="ECO:0000313" key="1">
    <source>
        <dbReference type="EMBL" id="QGQ24838.1"/>
    </source>
</evidence>
<protein>
    <submittedName>
        <fullName evidence="1">Uncharacterized protein</fullName>
    </submittedName>
</protein>
<name>A0A6I6AF14_9PLAN</name>
<sequence length="74" mass="8434">MQLRCRCSVEKELPATPDNQRPSQERVVSRLAATQVVTYDACMQPMHSGTALDTPQFAFQPILRQQEILCSWLI</sequence>
<accession>A0A6I6AF14</accession>
<organism evidence="1 2">
    <name type="scientific">Gimesia benthica</name>
    <dbReference type="NCBI Taxonomy" id="2608982"/>
    <lineage>
        <taxon>Bacteria</taxon>
        <taxon>Pseudomonadati</taxon>
        <taxon>Planctomycetota</taxon>
        <taxon>Planctomycetia</taxon>
        <taxon>Planctomycetales</taxon>
        <taxon>Planctomycetaceae</taxon>
        <taxon>Gimesia</taxon>
    </lineage>
</organism>
<dbReference type="AlphaFoldDB" id="A0A6I6AF14"/>
<dbReference type="EMBL" id="CP043930">
    <property type="protein sequence ID" value="QGQ24838.1"/>
    <property type="molecule type" value="Genomic_DNA"/>
</dbReference>
<proteinExistence type="predicted"/>
<dbReference type="RefSeq" id="WP_155365577.1">
    <property type="nucleotide sequence ID" value="NZ_CP043930.1"/>
</dbReference>
<dbReference type="Proteomes" id="UP000427281">
    <property type="component" value="Chromosome"/>
</dbReference>
<gene>
    <name evidence="1" type="ORF">F1728_20045</name>
</gene>
<keyword evidence="2" id="KW-1185">Reference proteome</keyword>
<evidence type="ECO:0000313" key="2">
    <source>
        <dbReference type="Proteomes" id="UP000427281"/>
    </source>
</evidence>
<dbReference type="KEGG" id="gim:F1728_20045"/>
<reference evidence="1 2" key="1">
    <citation type="submission" date="2019-09" db="EMBL/GenBank/DDBJ databases">
        <title>Gimesia benthica sp. nov., a novel bacterium isolated from deep-sea water of the Northwest Indian Ocean.</title>
        <authorList>
            <person name="Dai X."/>
        </authorList>
    </citation>
    <scope>NUCLEOTIDE SEQUENCE [LARGE SCALE GENOMIC DNA]</scope>
    <source>
        <strain evidence="1 2">E7</strain>
    </source>
</reference>